<gene>
    <name evidence="1" type="ORF">S01H1_11014</name>
</gene>
<name>X0TJ30_9ZZZZ</name>
<protein>
    <submittedName>
        <fullName evidence="1">Uncharacterized protein</fullName>
    </submittedName>
</protein>
<organism evidence="1">
    <name type="scientific">marine sediment metagenome</name>
    <dbReference type="NCBI Taxonomy" id="412755"/>
    <lineage>
        <taxon>unclassified sequences</taxon>
        <taxon>metagenomes</taxon>
        <taxon>ecological metagenomes</taxon>
    </lineage>
</organism>
<comment type="caution">
    <text evidence="1">The sequence shown here is derived from an EMBL/GenBank/DDBJ whole genome shotgun (WGS) entry which is preliminary data.</text>
</comment>
<reference evidence="1" key="1">
    <citation type="journal article" date="2014" name="Front. Microbiol.">
        <title>High frequency of phylogenetically diverse reductive dehalogenase-homologous genes in deep subseafloor sedimentary metagenomes.</title>
        <authorList>
            <person name="Kawai M."/>
            <person name="Futagami T."/>
            <person name="Toyoda A."/>
            <person name="Takaki Y."/>
            <person name="Nishi S."/>
            <person name="Hori S."/>
            <person name="Arai W."/>
            <person name="Tsubouchi T."/>
            <person name="Morono Y."/>
            <person name="Uchiyama I."/>
            <person name="Ito T."/>
            <person name="Fujiyama A."/>
            <person name="Inagaki F."/>
            <person name="Takami H."/>
        </authorList>
    </citation>
    <scope>NUCLEOTIDE SEQUENCE</scope>
    <source>
        <strain evidence="1">Expedition CK06-06</strain>
    </source>
</reference>
<evidence type="ECO:0000313" key="1">
    <source>
        <dbReference type="EMBL" id="GAF76095.1"/>
    </source>
</evidence>
<sequence>MLWASILSTVLAKYGLQHAAQKNWLPKNHYQRKAIECLKNSDISGAIDNNVVVLRKDPDYEEAQIVRELILMSLDTEMENLDAAIRKNTSEIEIKG</sequence>
<feature type="non-terminal residue" evidence="1">
    <location>
        <position position="96"/>
    </location>
</feature>
<dbReference type="AlphaFoldDB" id="X0TJ30"/>
<proteinExistence type="predicted"/>
<dbReference type="EMBL" id="BARS01005617">
    <property type="protein sequence ID" value="GAF76095.1"/>
    <property type="molecule type" value="Genomic_DNA"/>
</dbReference>
<accession>X0TJ30</accession>